<sequence length="98" mass="10579">MSFRIIFSENFIKRSPPIAPRYVSPFTINAPPIPIYAITNPPKLGPITLAELNTPALRAIADESAFFSTISLENACRAGASIAKLSPNKNAKTTMCSI</sequence>
<name>A0A1F7J3L8_9BACT</name>
<reference evidence="1 2" key="1">
    <citation type="journal article" date="2016" name="Nat. Commun.">
        <title>Thousands of microbial genomes shed light on interconnected biogeochemical processes in an aquifer system.</title>
        <authorList>
            <person name="Anantharaman K."/>
            <person name="Brown C.T."/>
            <person name="Hug L.A."/>
            <person name="Sharon I."/>
            <person name="Castelle C.J."/>
            <person name="Probst A.J."/>
            <person name="Thomas B.C."/>
            <person name="Singh A."/>
            <person name="Wilkins M.J."/>
            <person name="Karaoz U."/>
            <person name="Brodie E.L."/>
            <person name="Williams K.H."/>
            <person name="Hubbard S.S."/>
            <person name="Banfield J.F."/>
        </authorList>
    </citation>
    <scope>NUCLEOTIDE SEQUENCE [LARGE SCALE GENOMIC DNA]</scope>
</reference>
<dbReference type="AlphaFoldDB" id="A0A1F7J3L8"/>
<evidence type="ECO:0000313" key="1">
    <source>
        <dbReference type="EMBL" id="OGK50212.1"/>
    </source>
</evidence>
<dbReference type="EMBL" id="MGAQ01000020">
    <property type="protein sequence ID" value="OGK50212.1"/>
    <property type="molecule type" value="Genomic_DNA"/>
</dbReference>
<evidence type="ECO:0000313" key="2">
    <source>
        <dbReference type="Proteomes" id="UP000178558"/>
    </source>
</evidence>
<protein>
    <submittedName>
        <fullName evidence="1">Uncharacterized protein</fullName>
    </submittedName>
</protein>
<gene>
    <name evidence="1" type="ORF">A3B50_00305</name>
</gene>
<comment type="caution">
    <text evidence="1">The sequence shown here is derived from an EMBL/GenBank/DDBJ whole genome shotgun (WGS) entry which is preliminary data.</text>
</comment>
<dbReference type="Proteomes" id="UP000178558">
    <property type="component" value="Unassembled WGS sequence"/>
</dbReference>
<proteinExistence type="predicted"/>
<organism evidence="1 2">
    <name type="scientific">Candidatus Roizmanbacteria bacterium RIFCSPLOWO2_01_FULL_40_42</name>
    <dbReference type="NCBI Taxonomy" id="1802066"/>
    <lineage>
        <taxon>Bacteria</taxon>
        <taxon>Candidatus Roizmaniibacteriota</taxon>
    </lineage>
</organism>
<accession>A0A1F7J3L8</accession>